<sequence>MLFGTTLSEDEARRLLDRAHLHHGVSFFDTAEMYPVPQSSATQGDSERILGAWVRDRIRRGALRREDVTVATKVSGPCSEMPWIRGGPHRLDRAGIVASCEASLLRLGLDHVDLLQLHWPDRYVPMFGDELYDSARRFHSKPGETSADSLLEQLSALRDLEDRGLVRESGLSNETAWGLTRCAGLARESPGVARVARVQQCYSLLCRGLDQNGGLRECCHEEGVSVIAYSPLAMGLLTGKYLPPEGRGVEAGYDRWGPPRARLNLHRGRYSEAESRYPRDERTTRAVQAYRELAHKRGMSLTELSIRFVLSSEVVGTALLGCVDEAQLDELCLYAGRGGLDRDALEEIDRVHAAHPSPTP</sequence>
<dbReference type="GO" id="GO:0016491">
    <property type="term" value="F:oxidoreductase activity"/>
    <property type="evidence" value="ECO:0007669"/>
    <property type="project" value="UniProtKB-KW"/>
</dbReference>
<evidence type="ECO:0000256" key="1">
    <source>
        <dbReference type="ARBA" id="ARBA00023002"/>
    </source>
</evidence>
<dbReference type="PANTHER" id="PTHR43364:SF4">
    <property type="entry name" value="NAD(P)-LINKED OXIDOREDUCTASE SUPERFAMILY PROTEIN"/>
    <property type="match status" value="1"/>
</dbReference>
<dbReference type="Pfam" id="PF00248">
    <property type="entry name" value="Aldo_ket_red"/>
    <property type="match status" value="1"/>
</dbReference>
<keyword evidence="5" id="KW-1185">Reference proteome</keyword>
<name>A0A7S3FPQ8_9CHLO</name>
<dbReference type="InterPro" id="IPR036812">
    <property type="entry name" value="NAD(P)_OxRdtase_dom_sf"/>
</dbReference>
<dbReference type="EMBL" id="HBHZ01000987">
    <property type="protein sequence ID" value="CAE0187718.1"/>
    <property type="molecule type" value="Transcribed_RNA"/>
</dbReference>
<evidence type="ECO:0000313" key="5">
    <source>
        <dbReference type="Proteomes" id="UP001472866"/>
    </source>
</evidence>
<reference evidence="4 5" key="2">
    <citation type="submission" date="2024-03" db="EMBL/GenBank/DDBJ databases">
        <title>Complete genome sequence of the green alga Chloropicon roscoffensis RCC1871.</title>
        <authorList>
            <person name="Lemieux C."/>
            <person name="Pombert J.-F."/>
            <person name="Otis C."/>
            <person name="Turmel M."/>
        </authorList>
    </citation>
    <scope>NUCLEOTIDE SEQUENCE [LARGE SCALE GENOMIC DNA]</scope>
    <source>
        <strain evidence="4 5">RCC1871</strain>
    </source>
</reference>
<keyword evidence="1" id="KW-0560">Oxidoreductase</keyword>
<dbReference type="AlphaFoldDB" id="A0A7S3FPQ8"/>
<dbReference type="PANTHER" id="PTHR43364">
    <property type="entry name" value="NADH-SPECIFIC METHYLGLYOXAL REDUCTASE-RELATED"/>
    <property type="match status" value="1"/>
</dbReference>
<gene>
    <name evidence="3" type="ORF">CROS1456_LOCUS785</name>
    <name evidence="4" type="ORF">HKI87_01g02970</name>
</gene>
<dbReference type="InterPro" id="IPR050523">
    <property type="entry name" value="AKR_Detox_Biosynth"/>
</dbReference>
<dbReference type="Gene3D" id="3.20.20.100">
    <property type="entry name" value="NADP-dependent oxidoreductase domain"/>
    <property type="match status" value="1"/>
</dbReference>
<evidence type="ECO:0000313" key="3">
    <source>
        <dbReference type="EMBL" id="CAE0187718.1"/>
    </source>
</evidence>
<dbReference type="SUPFAM" id="SSF51430">
    <property type="entry name" value="NAD(P)-linked oxidoreductase"/>
    <property type="match status" value="1"/>
</dbReference>
<protein>
    <submittedName>
        <fullName evidence="4">Aldo/keto reductase</fullName>
    </submittedName>
</protein>
<proteinExistence type="predicted"/>
<organism evidence="3">
    <name type="scientific">Chloropicon roscoffensis</name>
    <dbReference type="NCBI Taxonomy" id="1461544"/>
    <lineage>
        <taxon>Eukaryota</taxon>
        <taxon>Viridiplantae</taxon>
        <taxon>Chlorophyta</taxon>
        <taxon>Chloropicophyceae</taxon>
        <taxon>Chloropicales</taxon>
        <taxon>Chloropicaceae</taxon>
        <taxon>Chloropicon</taxon>
    </lineage>
</organism>
<reference evidence="3" key="1">
    <citation type="submission" date="2021-01" db="EMBL/GenBank/DDBJ databases">
        <authorList>
            <person name="Corre E."/>
            <person name="Pelletier E."/>
            <person name="Niang G."/>
            <person name="Scheremetjew M."/>
            <person name="Finn R."/>
            <person name="Kale V."/>
            <person name="Holt S."/>
            <person name="Cochrane G."/>
            <person name="Meng A."/>
            <person name="Brown T."/>
            <person name="Cohen L."/>
        </authorList>
    </citation>
    <scope>NUCLEOTIDE SEQUENCE</scope>
    <source>
        <strain evidence="3">RCC1871</strain>
    </source>
</reference>
<accession>A0A7S3FPQ8</accession>
<dbReference type="Proteomes" id="UP001472866">
    <property type="component" value="Chromosome 01"/>
</dbReference>
<feature type="domain" description="NADP-dependent oxidoreductase" evidence="2">
    <location>
        <begin position="5"/>
        <end position="351"/>
    </location>
</feature>
<evidence type="ECO:0000259" key="2">
    <source>
        <dbReference type="Pfam" id="PF00248"/>
    </source>
</evidence>
<dbReference type="InterPro" id="IPR020471">
    <property type="entry name" value="AKR"/>
</dbReference>
<evidence type="ECO:0000313" key="4">
    <source>
        <dbReference type="EMBL" id="WZN58773.1"/>
    </source>
</evidence>
<dbReference type="PRINTS" id="PR00069">
    <property type="entry name" value="ALDKETRDTASE"/>
</dbReference>
<dbReference type="InterPro" id="IPR023210">
    <property type="entry name" value="NADP_OxRdtase_dom"/>
</dbReference>
<dbReference type="EMBL" id="CP151501">
    <property type="protein sequence ID" value="WZN58773.1"/>
    <property type="molecule type" value="Genomic_DNA"/>
</dbReference>